<dbReference type="AlphaFoldDB" id="A0A940SRW0"/>
<name>A0A940SRW0_9ENTE</name>
<dbReference type="PROSITE" id="PS50943">
    <property type="entry name" value="HTH_CROC1"/>
    <property type="match status" value="1"/>
</dbReference>
<dbReference type="CDD" id="cd00093">
    <property type="entry name" value="HTH_XRE"/>
    <property type="match status" value="1"/>
</dbReference>
<dbReference type="Gene3D" id="1.10.260.40">
    <property type="entry name" value="lambda repressor-like DNA-binding domains"/>
    <property type="match status" value="1"/>
</dbReference>
<accession>A0A940SRW0</accession>
<dbReference type="Pfam" id="PF01381">
    <property type="entry name" value="HTH_3"/>
    <property type="match status" value="1"/>
</dbReference>
<evidence type="ECO:0000259" key="1">
    <source>
        <dbReference type="PROSITE" id="PS50943"/>
    </source>
</evidence>
<dbReference type="InterPro" id="IPR001387">
    <property type="entry name" value="Cro/C1-type_HTH"/>
</dbReference>
<dbReference type="GO" id="GO:0003677">
    <property type="term" value="F:DNA binding"/>
    <property type="evidence" value="ECO:0007669"/>
    <property type="project" value="InterPro"/>
</dbReference>
<organism evidence="2 3">
    <name type="scientific">Vagococcus allomyrinae</name>
    <dbReference type="NCBI Taxonomy" id="2794353"/>
    <lineage>
        <taxon>Bacteria</taxon>
        <taxon>Bacillati</taxon>
        <taxon>Bacillota</taxon>
        <taxon>Bacilli</taxon>
        <taxon>Lactobacillales</taxon>
        <taxon>Enterococcaceae</taxon>
        <taxon>Vagococcus</taxon>
    </lineage>
</organism>
<reference evidence="2" key="1">
    <citation type="submission" date="2020-12" db="EMBL/GenBank/DDBJ databases">
        <title>Vagococcus allomyrinae sp. nov. and Enterococcus lavae sp. nov., isolated from the larvae of Allomyrina dichotoma.</title>
        <authorList>
            <person name="Lee S.D."/>
        </authorList>
    </citation>
    <scope>NUCLEOTIDE SEQUENCE</scope>
    <source>
        <strain evidence="2">BWB3-3</strain>
    </source>
</reference>
<dbReference type="EMBL" id="JAEEGA010000005">
    <property type="protein sequence ID" value="MBP1041262.1"/>
    <property type="molecule type" value="Genomic_DNA"/>
</dbReference>
<protein>
    <submittedName>
        <fullName evidence="2">Helix-turn-helix transcriptional regulator</fullName>
    </submittedName>
</protein>
<dbReference type="SMART" id="SM00530">
    <property type="entry name" value="HTH_XRE"/>
    <property type="match status" value="1"/>
</dbReference>
<keyword evidence="3" id="KW-1185">Reference proteome</keyword>
<dbReference type="InterPro" id="IPR010982">
    <property type="entry name" value="Lambda_DNA-bd_dom_sf"/>
</dbReference>
<evidence type="ECO:0000313" key="2">
    <source>
        <dbReference type="EMBL" id="MBP1041262.1"/>
    </source>
</evidence>
<comment type="caution">
    <text evidence="2">The sequence shown here is derived from an EMBL/GenBank/DDBJ whole genome shotgun (WGS) entry which is preliminary data.</text>
</comment>
<dbReference type="SUPFAM" id="SSF47413">
    <property type="entry name" value="lambda repressor-like DNA-binding domains"/>
    <property type="match status" value="1"/>
</dbReference>
<evidence type="ECO:0000313" key="3">
    <source>
        <dbReference type="Proteomes" id="UP000674938"/>
    </source>
</evidence>
<feature type="domain" description="HTH cro/C1-type" evidence="1">
    <location>
        <begin position="7"/>
        <end position="59"/>
    </location>
</feature>
<dbReference type="RefSeq" id="WP_209527039.1">
    <property type="nucleotide sequence ID" value="NZ_JAEEGA010000005.1"/>
</dbReference>
<sequence length="107" mass="12316">MTVLEVIKRLANEKNVSLAEVERAVGLSNGAITKWAKSSPSSDKLVRIADYFNVSVDYLLGRTDDSTEDKNYFMIQRKAKRMTPEQREKTLRILEATFDDDELWNDD</sequence>
<gene>
    <name evidence="2" type="ORF">I6N95_09610</name>
</gene>
<dbReference type="Proteomes" id="UP000674938">
    <property type="component" value="Unassembled WGS sequence"/>
</dbReference>
<proteinExistence type="predicted"/>